<dbReference type="PANTHER" id="PTHR43132">
    <property type="entry name" value="ARSENICAL RESISTANCE OPERON REPRESSOR ARSR-RELATED"/>
    <property type="match status" value="1"/>
</dbReference>
<dbReference type="Pfam" id="PF12840">
    <property type="entry name" value="HTH_20"/>
    <property type="match status" value="1"/>
</dbReference>
<keyword evidence="3" id="KW-0804">Transcription</keyword>
<dbReference type="GO" id="GO:0003677">
    <property type="term" value="F:DNA binding"/>
    <property type="evidence" value="ECO:0007669"/>
    <property type="project" value="UniProtKB-KW"/>
</dbReference>
<dbReference type="PANTHER" id="PTHR43132:SF9">
    <property type="entry name" value="ARSR FAMILY TRANSCRIPTIONAL REGULATORY PROTEIN"/>
    <property type="match status" value="1"/>
</dbReference>
<dbReference type="InterPro" id="IPR011991">
    <property type="entry name" value="ArsR-like_HTH"/>
</dbReference>
<proteinExistence type="predicted"/>
<evidence type="ECO:0000256" key="3">
    <source>
        <dbReference type="ARBA" id="ARBA00023163"/>
    </source>
</evidence>
<dbReference type="InterPro" id="IPR051011">
    <property type="entry name" value="Metal_resp_trans_reg"/>
</dbReference>
<accession>A0A7V2B1H7</accession>
<evidence type="ECO:0000256" key="2">
    <source>
        <dbReference type="ARBA" id="ARBA00023125"/>
    </source>
</evidence>
<keyword evidence="2" id="KW-0238">DNA-binding</keyword>
<dbReference type="AlphaFoldDB" id="A0A7V2B1H7"/>
<dbReference type="InterPro" id="IPR036390">
    <property type="entry name" value="WH_DNA-bd_sf"/>
</dbReference>
<keyword evidence="1" id="KW-0805">Transcription regulation</keyword>
<dbReference type="GO" id="GO:0003700">
    <property type="term" value="F:DNA-binding transcription factor activity"/>
    <property type="evidence" value="ECO:0007669"/>
    <property type="project" value="InterPro"/>
</dbReference>
<feature type="domain" description="HTH arsR-type" evidence="4">
    <location>
        <begin position="5"/>
        <end position="100"/>
    </location>
</feature>
<name>A0A7V2B1H7_RHOMR</name>
<evidence type="ECO:0000256" key="1">
    <source>
        <dbReference type="ARBA" id="ARBA00023015"/>
    </source>
</evidence>
<dbReference type="NCBIfam" id="NF033788">
    <property type="entry name" value="HTH_metalloreg"/>
    <property type="match status" value="1"/>
</dbReference>
<dbReference type="SMART" id="SM00418">
    <property type="entry name" value="HTH_ARSR"/>
    <property type="match status" value="1"/>
</dbReference>
<evidence type="ECO:0000259" key="4">
    <source>
        <dbReference type="PROSITE" id="PS50987"/>
    </source>
</evidence>
<reference evidence="5" key="1">
    <citation type="journal article" date="2020" name="mSystems">
        <title>Genome- and Community-Level Interaction Insights into Carbon Utilization and Element Cycling Functions of Hydrothermarchaeota in Hydrothermal Sediment.</title>
        <authorList>
            <person name="Zhou Z."/>
            <person name="Liu Y."/>
            <person name="Xu W."/>
            <person name="Pan J."/>
            <person name="Luo Z.H."/>
            <person name="Li M."/>
        </authorList>
    </citation>
    <scope>NUCLEOTIDE SEQUENCE [LARGE SCALE GENOMIC DNA]</scope>
    <source>
        <strain evidence="5">SpSt-143</strain>
    </source>
</reference>
<dbReference type="PRINTS" id="PR00778">
    <property type="entry name" value="HTHARSR"/>
</dbReference>
<dbReference type="SUPFAM" id="SSF46785">
    <property type="entry name" value="Winged helix' DNA-binding domain"/>
    <property type="match status" value="1"/>
</dbReference>
<sequence>MKELIPRAQLQLVARRFQLLSEPVRLEILNLLHVRGEMTVQELVEATGQSQANLSKHLKVLREGGLVARRQEGVFAYYRINDPMLAALCVLVCSQVSDAAVTLQDATGLS</sequence>
<gene>
    <name evidence="5" type="ORF">ENO59_08740</name>
</gene>
<dbReference type="PROSITE" id="PS50987">
    <property type="entry name" value="HTH_ARSR_2"/>
    <property type="match status" value="1"/>
</dbReference>
<dbReference type="EMBL" id="DSGB01000006">
    <property type="protein sequence ID" value="HER96587.1"/>
    <property type="molecule type" value="Genomic_DNA"/>
</dbReference>
<organism evidence="5">
    <name type="scientific">Rhodothermus marinus</name>
    <name type="common">Rhodothermus obamensis</name>
    <dbReference type="NCBI Taxonomy" id="29549"/>
    <lineage>
        <taxon>Bacteria</taxon>
        <taxon>Pseudomonadati</taxon>
        <taxon>Rhodothermota</taxon>
        <taxon>Rhodothermia</taxon>
        <taxon>Rhodothermales</taxon>
        <taxon>Rhodothermaceae</taxon>
        <taxon>Rhodothermus</taxon>
    </lineage>
</organism>
<comment type="caution">
    <text evidence="5">The sequence shown here is derived from an EMBL/GenBank/DDBJ whole genome shotgun (WGS) entry which is preliminary data.</text>
</comment>
<dbReference type="InterPro" id="IPR036388">
    <property type="entry name" value="WH-like_DNA-bd_sf"/>
</dbReference>
<protein>
    <submittedName>
        <fullName evidence="5">Transcriptional regulator</fullName>
    </submittedName>
</protein>
<evidence type="ECO:0000313" key="5">
    <source>
        <dbReference type="EMBL" id="HER96587.1"/>
    </source>
</evidence>
<dbReference type="Gene3D" id="1.10.10.10">
    <property type="entry name" value="Winged helix-like DNA-binding domain superfamily/Winged helix DNA-binding domain"/>
    <property type="match status" value="1"/>
</dbReference>
<dbReference type="CDD" id="cd00090">
    <property type="entry name" value="HTH_ARSR"/>
    <property type="match status" value="1"/>
</dbReference>
<dbReference type="InterPro" id="IPR001845">
    <property type="entry name" value="HTH_ArsR_DNA-bd_dom"/>
</dbReference>